<feature type="region of interest" description="Disordered" evidence="11">
    <location>
        <begin position="65"/>
        <end position="90"/>
    </location>
</feature>
<evidence type="ECO:0000256" key="3">
    <source>
        <dbReference type="ARBA" id="ARBA00012601"/>
    </source>
</evidence>
<organism evidence="15 16">
    <name type="scientific">Exidia glandulosa HHB12029</name>
    <dbReference type="NCBI Taxonomy" id="1314781"/>
    <lineage>
        <taxon>Eukaryota</taxon>
        <taxon>Fungi</taxon>
        <taxon>Dikarya</taxon>
        <taxon>Basidiomycota</taxon>
        <taxon>Agaricomycotina</taxon>
        <taxon>Agaricomycetes</taxon>
        <taxon>Auriculariales</taxon>
        <taxon>Exidiaceae</taxon>
        <taxon>Exidia</taxon>
    </lineage>
</organism>
<feature type="domain" description="Expansin-like EG45" evidence="13">
    <location>
        <begin position="102"/>
        <end position="206"/>
    </location>
</feature>
<dbReference type="OrthoDB" id="5823761at2759"/>
<evidence type="ECO:0000256" key="6">
    <source>
        <dbReference type="ARBA" id="ARBA00023001"/>
    </source>
</evidence>
<dbReference type="EMBL" id="KV426147">
    <property type="protein sequence ID" value="KZV86720.1"/>
    <property type="molecule type" value="Genomic_DNA"/>
</dbReference>
<dbReference type="SMART" id="SM00236">
    <property type="entry name" value="fCBD"/>
    <property type="match status" value="1"/>
</dbReference>
<dbReference type="PROSITE" id="PS00562">
    <property type="entry name" value="CBM1_1"/>
    <property type="match status" value="1"/>
</dbReference>
<evidence type="ECO:0000256" key="5">
    <source>
        <dbReference type="ARBA" id="ARBA00022801"/>
    </source>
</evidence>
<dbReference type="Proteomes" id="UP000077266">
    <property type="component" value="Unassembled WGS sequence"/>
</dbReference>
<evidence type="ECO:0000256" key="9">
    <source>
        <dbReference type="ARBA" id="ARBA00023326"/>
    </source>
</evidence>
<dbReference type="InterPro" id="IPR007112">
    <property type="entry name" value="Expansin/allergen_DPBB_dom"/>
</dbReference>
<evidence type="ECO:0000256" key="11">
    <source>
        <dbReference type="SAM" id="MobiDB-lite"/>
    </source>
</evidence>
<comment type="similarity">
    <text evidence="2">Belongs to the glycosyl hydrolase 45 (cellulase K) family.</text>
</comment>
<dbReference type="InterPro" id="IPR000254">
    <property type="entry name" value="CBD"/>
</dbReference>
<dbReference type="GO" id="GO:0030245">
    <property type="term" value="P:cellulose catabolic process"/>
    <property type="evidence" value="ECO:0007669"/>
    <property type="project" value="UniProtKB-KW"/>
</dbReference>
<comment type="catalytic activity">
    <reaction evidence="1 10">
        <text>Endohydrolysis of (1-&gt;4)-beta-D-glucosidic linkages in cellulose, lichenin and cereal beta-D-glucans.</text>
        <dbReference type="EC" id="3.2.1.4"/>
    </reaction>
</comment>
<dbReference type="Pfam" id="PF22514">
    <property type="entry name" value="EXPB1_D1"/>
    <property type="match status" value="1"/>
</dbReference>
<evidence type="ECO:0000313" key="16">
    <source>
        <dbReference type="Proteomes" id="UP000077266"/>
    </source>
</evidence>
<dbReference type="GO" id="GO:0005576">
    <property type="term" value="C:extracellular region"/>
    <property type="evidence" value="ECO:0007669"/>
    <property type="project" value="InterPro"/>
</dbReference>
<accession>A0A165EE05</accession>
<protein>
    <recommendedName>
        <fullName evidence="3 10">Cellulase</fullName>
        <ecNumber evidence="3 10">3.2.1.4</ecNumber>
    </recommendedName>
</protein>
<evidence type="ECO:0000259" key="13">
    <source>
        <dbReference type="PROSITE" id="PS50842"/>
    </source>
</evidence>
<evidence type="ECO:0000256" key="4">
    <source>
        <dbReference type="ARBA" id="ARBA00022729"/>
    </source>
</evidence>
<dbReference type="InterPro" id="IPR036908">
    <property type="entry name" value="RlpA-like_sf"/>
</dbReference>
<feature type="compositionally biased region" description="Low complexity" evidence="11">
    <location>
        <begin position="65"/>
        <end position="85"/>
    </location>
</feature>
<evidence type="ECO:0000256" key="12">
    <source>
        <dbReference type="SAM" id="SignalP"/>
    </source>
</evidence>
<dbReference type="InParanoid" id="A0A165EE05"/>
<keyword evidence="7" id="KW-0119">Carbohydrate metabolism</keyword>
<evidence type="ECO:0000256" key="10">
    <source>
        <dbReference type="PROSITE-ProRule" id="PRU10069"/>
    </source>
</evidence>
<name>A0A165EE05_EXIGL</name>
<evidence type="ECO:0000313" key="15">
    <source>
        <dbReference type="EMBL" id="KZV86720.1"/>
    </source>
</evidence>
<dbReference type="PROSITE" id="PS50842">
    <property type="entry name" value="EXPANSIN_EG45"/>
    <property type="match status" value="1"/>
</dbReference>
<dbReference type="InterPro" id="IPR000334">
    <property type="entry name" value="Glyco_hydro_45"/>
</dbReference>
<sequence length="243" mass="24562">MMLIVQTFMLTAVASLAVAQAPVWGQCGGTGWTGATTCAAGSVCTVSNQYYSQCIPSSSAPTSTASAPHTTTTASSPPSSTSVPTGGSGMQATTTRYFDGLEGACGCGSNNAMFSWQAGSAGFYTAAASQAIFDQANKSWCGAGCGLCFQLTSTGNAPCQGCGTGGAAGQSIIAMVTNLCPNNGNAQWCPAVGGKNQYGFSYHFDIMSNGNFIWDNAVVDFKQVACPSNAMTDFSQCVCASGA</sequence>
<feature type="active site" description="Nucleophile" evidence="10">
    <location>
        <position position="99"/>
    </location>
</feature>
<dbReference type="AlphaFoldDB" id="A0A165EE05"/>
<dbReference type="SUPFAM" id="SSF50685">
    <property type="entry name" value="Barwin-like endoglucanases"/>
    <property type="match status" value="1"/>
</dbReference>
<keyword evidence="4 12" id="KW-0732">Signal</keyword>
<dbReference type="InterPro" id="IPR035971">
    <property type="entry name" value="CBD_sf"/>
</dbReference>
<keyword evidence="5" id="KW-0378">Hydrolase</keyword>
<keyword evidence="8" id="KW-0326">Glycosidase</keyword>
<evidence type="ECO:0000259" key="14">
    <source>
        <dbReference type="PROSITE" id="PS51164"/>
    </source>
</evidence>
<dbReference type="Gene3D" id="2.40.40.10">
    <property type="entry name" value="RlpA-like domain"/>
    <property type="match status" value="1"/>
</dbReference>
<dbReference type="EC" id="3.2.1.4" evidence="3 10"/>
<proteinExistence type="inferred from homology"/>
<dbReference type="Pfam" id="PF00734">
    <property type="entry name" value="CBM_1"/>
    <property type="match status" value="1"/>
</dbReference>
<reference evidence="15 16" key="1">
    <citation type="journal article" date="2016" name="Mol. Biol. Evol.">
        <title>Comparative Genomics of Early-Diverging Mushroom-Forming Fungi Provides Insights into the Origins of Lignocellulose Decay Capabilities.</title>
        <authorList>
            <person name="Nagy L.G."/>
            <person name="Riley R."/>
            <person name="Tritt A."/>
            <person name="Adam C."/>
            <person name="Daum C."/>
            <person name="Floudas D."/>
            <person name="Sun H."/>
            <person name="Yadav J.S."/>
            <person name="Pangilinan J."/>
            <person name="Larsson K.H."/>
            <person name="Matsuura K."/>
            <person name="Barry K."/>
            <person name="Labutti K."/>
            <person name="Kuo R."/>
            <person name="Ohm R.A."/>
            <person name="Bhattacharya S.S."/>
            <person name="Shirouzu T."/>
            <person name="Yoshinaga Y."/>
            <person name="Martin F.M."/>
            <person name="Grigoriev I.V."/>
            <person name="Hibbett D.S."/>
        </authorList>
    </citation>
    <scope>NUCLEOTIDE SEQUENCE [LARGE SCALE GENOMIC DNA]</scope>
    <source>
        <strain evidence="15 16">HHB12029</strain>
    </source>
</reference>
<dbReference type="CDD" id="cd22278">
    <property type="entry name" value="DPBB_GH45_endoglucanase"/>
    <property type="match status" value="1"/>
</dbReference>
<feature type="domain" description="CBM1" evidence="14">
    <location>
        <begin position="19"/>
        <end position="55"/>
    </location>
</feature>
<dbReference type="PROSITE" id="PS51164">
    <property type="entry name" value="CBM1_2"/>
    <property type="match status" value="1"/>
</dbReference>
<keyword evidence="6" id="KW-0136">Cellulose degradation</keyword>
<dbReference type="STRING" id="1314781.A0A165EE05"/>
<gene>
    <name evidence="15" type="ORF">EXIGLDRAFT_840544</name>
</gene>
<keyword evidence="16" id="KW-1185">Reference proteome</keyword>
<keyword evidence="9" id="KW-0624">Polysaccharide degradation</keyword>
<evidence type="ECO:0000256" key="1">
    <source>
        <dbReference type="ARBA" id="ARBA00000966"/>
    </source>
</evidence>
<evidence type="ECO:0000256" key="8">
    <source>
        <dbReference type="ARBA" id="ARBA00023295"/>
    </source>
</evidence>
<evidence type="ECO:0000256" key="2">
    <source>
        <dbReference type="ARBA" id="ARBA00007793"/>
    </source>
</evidence>
<dbReference type="GO" id="GO:0008810">
    <property type="term" value="F:cellulase activity"/>
    <property type="evidence" value="ECO:0007669"/>
    <property type="project" value="UniProtKB-EC"/>
</dbReference>
<feature type="chain" id="PRO_5007857182" description="Cellulase" evidence="12">
    <location>
        <begin position="20"/>
        <end position="243"/>
    </location>
</feature>
<dbReference type="GO" id="GO:0030248">
    <property type="term" value="F:cellulose binding"/>
    <property type="evidence" value="ECO:0007669"/>
    <property type="project" value="InterPro"/>
</dbReference>
<dbReference type="SUPFAM" id="SSF57180">
    <property type="entry name" value="Cellulose-binding domain"/>
    <property type="match status" value="1"/>
</dbReference>
<evidence type="ECO:0000256" key="7">
    <source>
        <dbReference type="ARBA" id="ARBA00023277"/>
    </source>
</evidence>
<feature type="signal peptide" evidence="12">
    <location>
        <begin position="1"/>
        <end position="19"/>
    </location>
</feature>
<dbReference type="PROSITE" id="PS01140">
    <property type="entry name" value="GLYCOSYL_HYDROL_F45"/>
    <property type="match status" value="1"/>
</dbReference>